<sequence length="258" mass="28295">MNECNINNLTNRATSFAINCGGKQVEYSDLMPIMFSEDSTDLGGSGFHVNATSHWVVSHVGSDPFNESTGIVNTSDIFETNMQELYQTARTSTSSLWYYVVGLANGNYTVQLFFAEIVITHGPGKRLFDIDIQDQNIRKDFDITKEAGGSRKATNITYEVTVDNSILAIHLYWSGRGTCCIPYEGAYGPLVSAIKVTHSQDPKTSPPQAPHSDSARDDVKRRGVVAGIAALSIAAAVISSSVVYLWWKWVSLVKRPMA</sequence>
<dbReference type="FunFam" id="2.60.120.430:FF:000004">
    <property type="entry name" value="Putative leucine-rich repeat receptor-like serine/threonine-protein kinase"/>
    <property type="match status" value="1"/>
</dbReference>
<dbReference type="EMBL" id="CM000782">
    <property type="protein sequence ID" value="AQK80622.1"/>
    <property type="molecule type" value="Genomic_DNA"/>
</dbReference>
<evidence type="ECO:0000313" key="2">
    <source>
        <dbReference type="EMBL" id="AQK80622.1"/>
    </source>
</evidence>
<accession>A0A3L6EBL2</accession>
<dbReference type="OMA" id="NATSHWV"/>
<evidence type="ECO:0000259" key="1">
    <source>
        <dbReference type="Pfam" id="PF11721"/>
    </source>
</evidence>
<protein>
    <submittedName>
        <fullName evidence="2">ATP binding protein</fullName>
    </submittedName>
</protein>
<dbReference type="IntAct" id="A0A1D6LLR5">
    <property type="interactions" value="2"/>
</dbReference>
<dbReference type="InterPro" id="IPR021720">
    <property type="entry name" value="Malectin_dom"/>
</dbReference>
<dbReference type="PANTHER" id="PTHR34081">
    <property type="entry name" value="MALECTIN DOMAIN-CONTAINING PROTEIN"/>
    <property type="match status" value="1"/>
</dbReference>
<dbReference type="Gene3D" id="2.60.120.430">
    <property type="entry name" value="Galactose-binding lectin"/>
    <property type="match status" value="1"/>
</dbReference>
<dbReference type="InParanoid" id="A0A1D6LLR5"/>
<feature type="domain" description="Malectin" evidence="1">
    <location>
        <begin position="15"/>
        <end position="194"/>
    </location>
</feature>
<accession>A0A1D6LLR5</accession>
<proteinExistence type="predicted"/>
<dbReference type="PANTHER" id="PTHR34081:SF1">
    <property type="entry name" value="MALECTIN, LEUCINE-RICH REPEAT DOMAIN, L DOMAIN-LIKE PROTEIN-RELATED"/>
    <property type="match status" value="1"/>
</dbReference>
<name>A0A1D6LLR5_MAIZE</name>
<dbReference type="STRING" id="4577.A0A1D6LLR5"/>
<dbReference type="Pfam" id="PF11721">
    <property type="entry name" value="Malectin"/>
    <property type="match status" value="1"/>
</dbReference>
<gene>
    <name evidence="2" type="ORF">ZEAMMB73_Zm00001d036318</name>
</gene>
<dbReference type="SMR" id="A0A1D6LLR5"/>
<reference evidence="2" key="1">
    <citation type="submission" date="2015-12" db="EMBL/GenBank/DDBJ databases">
        <title>Update maize B73 reference genome by single molecule sequencing technologies.</title>
        <authorList>
            <consortium name="Maize Genome Sequencing Project"/>
            <person name="Ware D."/>
        </authorList>
    </citation>
    <scope>NUCLEOTIDE SEQUENCE</scope>
    <source>
        <tissue evidence="2">Seedling</tissue>
    </source>
</reference>
<dbReference type="PaxDb" id="4577-GRMZM2G103033_P04"/>
<dbReference type="AlphaFoldDB" id="A0A1D6LLR5"/>
<organism evidence="2">
    <name type="scientific">Zea mays</name>
    <name type="common">Maize</name>
    <dbReference type="NCBI Taxonomy" id="4577"/>
    <lineage>
        <taxon>Eukaryota</taxon>
        <taxon>Viridiplantae</taxon>
        <taxon>Streptophyta</taxon>
        <taxon>Embryophyta</taxon>
        <taxon>Tracheophyta</taxon>
        <taxon>Spermatophyta</taxon>
        <taxon>Magnoliopsida</taxon>
        <taxon>Liliopsida</taxon>
        <taxon>Poales</taxon>
        <taxon>Poaceae</taxon>
        <taxon>PACMAD clade</taxon>
        <taxon>Panicoideae</taxon>
        <taxon>Andropogonodae</taxon>
        <taxon>Andropogoneae</taxon>
        <taxon>Tripsacinae</taxon>
        <taxon>Zea</taxon>
    </lineage>
</organism>
<dbReference type="eggNOG" id="ENOG502RJZE">
    <property type="taxonomic scope" value="Eukaryota"/>
</dbReference>